<dbReference type="Gene3D" id="2.40.170.20">
    <property type="entry name" value="TonB-dependent receptor, beta-barrel domain"/>
    <property type="match status" value="1"/>
</dbReference>
<accession>A0A831LXU5</accession>
<keyword evidence="2 7" id="KW-0813">Transport</keyword>
<evidence type="ECO:0000256" key="3">
    <source>
        <dbReference type="ARBA" id="ARBA00022452"/>
    </source>
</evidence>
<name>A0A831LXU5_9BACT</name>
<dbReference type="Pfam" id="PF13715">
    <property type="entry name" value="CarbopepD_reg_2"/>
    <property type="match status" value="1"/>
</dbReference>
<dbReference type="Gene3D" id="2.170.130.10">
    <property type="entry name" value="TonB-dependent receptor, plug domain"/>
    <property type="match status" value="1"/>
</dbReference>
<sequence>MLVFLTFGNGFSQSKVTLHFEKATIRQVLKTLEDQTGHVFLYKDDIFNPEQKYSVDFTDEPFEEVLKSVCTTAGVDYEVRNNRQIILTEKGKETVTKITLQQRTVTGVVTDQRGLPLPGVTIVVTGTTTGTVTNAEGEFSLNVPAQANSLQFSFVGMTTQEIPLDGRTTFTVVMEEETIGLEEVVAVGYGVQKKKLVTGATLQVKGENIEKLNSVSVLGALQSQSPGVYITQSSGQVGEGYNINIRGLGTTGNSSPLYVIDGVAGGSLNSLSPSDIESIDILKDAASAAIYGARAANGVVLVTTKQGKAGQLKVSYDGYYGVQNAITNGVTPLNAEQYMEIINKALLTQDNTGSLLYDWSQELPSNMLTSIQNGTWKGTNWLEEGMQKNAPISSHAINLIGGSNQSRFSLGLSYLMQEGTIGYPATPHYDRYTVRLNSEHSLWQKNGRDIIRFGENIVLSRYSKSGISIGGMYSNNVRNLLKATPLLPAYNSDGDYYVYNDMVKDGWNFDQGMVNPLAQLDYTRKNRNAITNRIQSNAFLEILPLKELTFRSSVGFNYYQNSYRYYVPTYVLSSRNSNETDDITQGQSWNTNWTWENTINYSHLLNEHNFDFLLGQSIEKWGIGESLHVKNSNSLFPGSYDHAYISNSQGLDNTNTDISGEPAEAGALASFFGRINYNYEEKYLATVVARYDGSSNFARGNRWGFFPSLSAGWVISEEFFMEDIINAMDFFKFRGSWGQNGNCNIDNFQYLATIAFNTNAYFFNDKNNPTTGAYPDILPNRDVTWETSEQLNLGFDARFFNSHLGVNFDWYVKKTKDWLVVAPTLASYGTGAPFINGGDVENRGVELAFTWDDNLSKDFTYNISLNLANNQNKVLRLANEEGIIHGPESIIAENTTETFRVEVGYPMGYFWGYKTLGVFQNQAEIDQFLAGGGVTKQNTPVPGDLIFQDTDGSGRIDEDDKTLIGNPHPDFTGSLALSMAWKGLDLSVTAYGAFGHQIIKSYRSYSDTPNDNYTTDVYTKYWTGEGSTNRYPAFSYGKHDNFVDISDIYIEDADFVKISNITLGYDLTNAVPWLPASLCRVYLTAQNLFTISGYSGMDPEVGYGAGYNWASGIDNGYYPSSRTFLAGVNIKF</sequence>
<dbReference type="Gene3D" id="2.60.40.1120">
    <property type="entry name" value="Carboxypeptidase-like, regulatory domain"/>
    <property type="match status" value="1"/>
</dbReference>
<reference evidence="10" key="1">
    <citation type="journal article" date="2020" name="mSystems">
        <title>Genome- and Community-Level Interaction Insights into Carbon Utilization and Element Cycling Functions of Hydrothermarchaeota in Hydrothermal Sediment.</title>
        <authorList>
            <person name="Zhou Z."/>
            <person name="Liu Y."/>
            <person name="Xu W."/>
            <person name="Pan J."/>
            <person name="Luo Z.H."/>
            <person name="Li M."/>
        </authorList>
    </citation>
    <scope>NUCLEOTIDE SEQUENCE [LARGE SCALE GENOMIC DNA]</scope>
    <source>
        <strain evidence="10">SpSt-1217</strain>
    </source>
</reference>
<dbReference type="Gene3D" id="3.55.50.30">
    <property type="match status" value="1"/>
</dbReference>
<keyword evidence="5 7" id="KW-0472">Membrane</keyword>
<dbReference type="InterPro" id="IPR037066">
    <property type="entry name" value="Plug_dom_sf"/>
</dbReference>
<evidence type="ECO:0000259" key="9">
    <source>
        <dbReference type="Pfam" id="PF16344"/>
    </source>
</evidence>
<dbReference type="SUPFAM" id="SSF49464">
    <property type="entry name" value="Carboxypeptidase regulatory domain-like"/>
    <property type="match status" value="1"/>
</dbReference>
<comment type="caution">
    <text evidence="10">The sequence shown here is derived from an EMBL/GenBank/DDBJ whole genome shotgun (WGS) entry which is preliminary data.</text>
</comment>
<dbReference type="EMBL" id="DSDK01000710">
    <property type="protein sequence ID" value="HDR52471.1"/>
    <property type="molecule type" value="Genomic_DNA"/>
</dbReference>
<evidence type="ECO:0000256" key="4">
    <source>
        <dbReference type="ARBA" id="ARBA00022692"/>
    </source>
</evidence>
<dbReference type="InterPro" id="IPR032508">
    <property type="entry name" value="FecR_C"/>
</dbReference>
<comment type="subcellular location">
    <subcellularLocation>
        <location evidence="1 7">Cell outer membrane</location>
        <topology evidence="1 7">Multi-pass membrane protein</topology>
    </subcellularLocation>
</comment>
<evidence type="ECO:0000256" key="7">
    <source>
        <dbReference type="PROSITE-ProRule" id="PRU01360"/>
    </source>
</evidence>
<feature type="domain" description="TonB-dependent receptor plug" evidence="8">
    <location>
        <begin position="195"/>
        <end position="299"/>
    </location>
</feature>
<protein>
    <submittedName>
        <fullName evidence="10">SusC/RagA family TonB-linked outer membrane protein</fullName>
    </submittedName>
</protein>
<dbReference type="InterPro" id="IPR039426">
    <property type="entry name" value="TonB-dep_rcpt-like"/>
</dbReference>
<dbReference type="NCBIfam" id="TIGR04057">
    <property type="entry name" value="SusC_RagA_signa"/>
    <property type="match status" value="1"/>
</dbReference>
<dbReference type="Pfam" id="PF07715">
    <property type="entry name" value="Plug"/>
    <property type="match status" value="1"/>
</dbReference>
<dbReference type="InterPro" id="IPR023997">
    <property type="entry name" value="TonB-dep_OMP_SusC/RagA_CS"/>
</dbReference>
<dbReference type="InterPro" id="IPR008969">
    <property type="entry name" value="CarboxyPept-like_regulatory"/>
</dbReference>
<dbReference type="AlphaFoldDB" id="A0A831LXU5"/>
<dbReference type="PROSITE" id="PS52016">
    <property type="entry name" value="TONB_DEPENDENT_REC_3"/>
    <property type="match status" value="1"/>
</dbReference>
<evidence type="ECO:0000259" key="8">
    <source>
        <dbReference type="Pfam" id="PF07715"/>
    </source>
</evidence>
<keyword evidence="4 7" id="KW-0812">Transmembrane</keyword>
<dbReference type="InterPro" id="IPR012910">
    <property type="entry name" value="Plug_dom"/>
</dbReference>
<evidence type="ECO:0000313" key="10">
    <source>
        <dbReference type="EMBL" id="HDR52471.1"/>
    </source>
</evidence>
<evidence type="ECO:0000256" key="1">
    <source>
        <dbReference type="ARBA" id="ARBA00004571"/>
    </source>
</evidence>
<dbReference type="NCBIfam" id="TIGR04056">
    <property type="entry name" value="OMP_RagA_SusC"/>
    <property type="match status" value="1"/>
</dbReference>
<dbReference type="InterPro" id="IPR023996">
    <property type="entry name" value="TonB-dep_OMP_SusC/RagA"/>
</dbReference>
<dbReference type="SUPFAM" id="SSF56935">
    <property type="entry name" value="Porins"/>
    <property type="match status" value="1"/>
</dbReference>
<keyword evidence="6 7" id="KW-0998">Cell outer membrane</keyword>
<dbReference type="GO" id="GO:0009279">
    <property type="term" value="C:cell outer membrane"/>
    <property type="evidence" value="ECO:0007669"/>
    <property type="project" value="UniProtKB-SubCell"/>
</dbReference>
<gene>
    <name evidence="10" type="ORF">ENN90_12775</name>
</gene>
<dbReference type="Proteomes" id="UP000886047">
    <property type="component" value="Unassembled WGS sequence"/>
</dbReference>
<dbReference type="Pfam" id="PF16344">
    <property type="entry name" value="FecR_C"/>
    <property type="match status" value="1"/>
</dbReference>
<feature type="domain" description="Protein FecR C-terminal" evidence="9">
    <location>
        <begin position="18"/>
        <end position="86"/>
    </location>
</feature>
<evidence type="ECO:0000256" key="2">
    <source>
        <dbReference type="ARBA" id="ARBA00022448"/>
    </source>
</evidence>
<keyword evidence="3 7" id="KW-1134">Transmembrane beta strand</keyword>
<organism evidence="10">
    <name type="scientific">Mariniphaga anaerophila</name>
    <dbReference type="NCBI Taxonomy" id="1484053"/>
    <lineage>
        <taxon>Bacteria</taxon>
        <taxon>Pseudomonadati</taxon>
        <taxon>Bacteroidota</taxon>
        <taxon>Bacteroidia</taxon>
        <taxon>Marinilabiliales</taxon>
        <taxon>Prolixibacteraceae</taxon>
        <taxon>Mariniphaga</taxon>
    </lineage>
</organism>
<evidence type="ECO:0000256" key="6">
    <source>
        <dbReference type="ARBA" id="ARBA00023237"/>
    </source>
</evidence>
<comment type="similarity">
    <text evidence="7">Belongs to the TonB-dependent receptor family.</text>
</comment>
<evidence type="ECO:0000256" key="5">
    <source>
        <dbReference type="ARBA" id="ARBA00023136"/>
    </source>
</evidence>
<proteinExistence type="inferred from homology"/>
<dbReference type="InterPro" id="IPR036942">
    <property type="entry name" value="Beta-barrel_TonB_sf"/>
</dbReference>